<dbReference type="GO" id="GO:0005759">
    <property type="term" value="C:mitochondrial matrix"/>
    <property type="evidence" value="ECO:0007669"/>
    <property type="project" value="TreeGrafter"/>
</dbReference>
<dbReference type="PANTHER" id="PTHR15437:SF6">
    <property type="entry name" value="TRANSCRIPTION TERMINATION FACTOR, MITOCHONDRIAL"/>
    <property type="match status" value="1"/>
</dbReference>
<dbReference type="PANTHER" id="PTHR15437">
    <property type="entry name" value="TRANSCRIPTION TERMINATION FACTOR, MITOCHONDRIAL"/>
    <property type="match status" value="1"/>
</dbReference>
<proteinExistence type="inferred from homology"/>
<protein>
    <recommendedName>
        <fullName evidence="5">Transcription termination factor, mitochondrial</fullName>
    </recommendedName>
</protein>
<dbReference type="Proteomes" id="UP001153620">
    <property type="component" value="Chromosome 2"/>
</dbReference>
<reference evidence="3" key="2">
    <citation type="submission" date="2022-10" db="EMBL/GenBank/DDBJ databases">
        <authorList>
            <consortium name="ENA_rothamsted_submissions"/>
            <consortium name="culmorum"/>
            <person name="King R."/>
        </authorList>
    </citation>
    <scope>NUCLEOTIDE SEQUENCE</scope>
</reference>
<evidence type="ECO:0000256" key="2">
    <source>
        <dbReference type="ARBA" id="ARBA00022946"/>
    </source>
</evidence>
<gene>
    <name evidence="3" type="ORF">CHIRRI_LOCUS5860</name>
</gene>
<dbReference type="GO" id="GO:0003676">
    <property type="term" value="F:nucleic acid binding"/>
    <property type="evidence" value="ECO:0007669"/>
    <property type="project" value="InterPro"/>
</dbReference>
<keyword evidence="2" id="KW-0809">Transit peptide</keyword>
<accession>A0A9N9RUE0</accession>
<keyword evidence="4" id="KW-1185">Reference proteome</keyword>
<organism evidence="3 4">
    <name type="scientific">Chironomus riparius</name>
    <dbReference type="NCBI Taxonomy" id="315576"/>
    <lineage>
        <taxon>Eukaryota</taxon>
        <taxon>Metazoa</taxon>
        <taxon>Ecdysozoa</taxon>
        <taxon>Arthropoda</taxon>
        <taxon>Hexapoda</taxon>
        <taxon>Insecta</taxon>
        <taxon>Pterygota</taxon>
        <taxon>Neoptera</taxon>
        <taxon>Endopterygota</taxon>
        <taxon>Diptera</taxon>
        <taxon>Nematocera</taxon>
        <taxon>Chironomoidea</taxon>
        <taxon>Chironomidae</taxon>
        <taxon>Chironominae</taxon>
        <taxon>Chironomus</taxon>
    </lineage>
</organism>
<dbReference type="EMBL" id="OU895878">
    <property type="protein sequence ID" value="CAG9802955.1"/>
    <property type="molecule type" value="Genomic_DNA"/>
</dbReference>
<evidence type="ECO:0008006" key="5">
    <source>
        <dbReference type="Google" id="ProtNLM"/>
    </source>
</evidence>
<comment type="similarity">
    <text evidence="1">Belongs to the mTERF family.</text>
</comment>
<reference evidence="3" key="1">
    <citation type="submission" date="2022-01" db="EMBL/GenBank/DDBJ databases">
        <authorList>
            <person name="King R."/>
        </authorList>
    </citation>
    <scope>NUCLEOTIDE SEQUENCE</scope>
</reference>
<sequence length="406" mass="47440">MIQRILRSNIQLQFIRNISGIQNLFSSANINKHDDEDISEDVINASREISRDTKSEVDSKKVQELLSHVNLTHKFKHFLHCTDAEATKMINSHKRLIDTDSGKISIMIEYLFDNEISIRTIINNSWLLTMDKEYLRKKLIRVKMLKPKNINDVIPLLQASHAALNRAVKIVERERGFLAEGSRIYYLSEKLNLDPALVSKYLATHMFMFEVSFEMLTDNLKIMQEYNVDSISIIRDFWAFKYYPKTIRDRLERCKQGGKENLKPWMIRCPEEVLENSLKLTQENNELFGTTNGIIDYLSERLGYDILTIKSIVNRHPTVLKCRGAKVKEVLDYLLDEEKFEPVDIARVIRVLTHSLATTKKRLAELKAVGCRPSTLSIICRSRREYSKFLKEWMDRQDGFDKYPVN</sequence>
<dbReference type="GO" id="GO:0006393">
    <property type="term" value="P:termination of mitochondrial transcription"/>
    <property type="evidence" value="ECO:0007669"/>
    <property type="project" value="TreeGrafter"/>
</dbReference>
<evidence type="ECO:0000256" key="1">
    <source>
        <dbReference type="ARBA" id="ARBA00007692"/>
    </source>
</evidence>
<dbReference type="AlphaFoldDB" id="A0A9N9RUE0"/>
<name>A0A9N9RUE0_9DIPT</name>
<dbReference type="InterPro" id="IPR038538">
    <property type="entry name" value="MTERF_sf"/>
</dbReference>
<evidence type="ECO:0000313" key="3">
    <source>
        <dbReference type="EMBL" id="CAG9802955.1"/>
    </source>
</evidence>
<evidence type="ECO:0000313" key="4">
    <source>
        <dbReference type="Proteomes" id="UP001153620"/>
    </source>
</evidence>
<dbReference type="OrthoDB" id="75923at2759"/>
<dbReference type="InterPro" id="IPR003690">
    <property type="entry name" value="MTERF"/>
</dbReference>
<dbReference type="Gene3D" id="1.25.70.10">
    <property type="entry name" value="Transcription termination factor 3, mitochondrial"/>
    <property type="match status" value="1"/>
</dbReference>